<gene>
    <name evidence="3" type="ORF">E2C01_072728</name>
</gene>
<keyword evidence="2" id="KW-0472">Membrane</keyword>
<evidence type="ECO:0000313" key="4">
    <source>
        <dbReference type="Proteomes" id="UP000324222"/>
    </source>
</evidence>
<evidence type="ECO:0000256" key="1">
    <source>
        <dbReference type="SAM" id="MobiDB-lite"/>
    </source>
</evidence>
<feature type="transmembrane region" description="Helical" evidence="2">
    <location>
        <begin position="144"/>
        <end position="164"/>
    </location>
</feature>
<evidence type="ECO:0000313" key="3">
    <source>
        <dbReference type="EMBL" id="MPC78243.1"/>
    </source>
</evidence>
<proteinExistence type="predicted"/>
<protein>
    <submittedName>
        <fullName evidence="3">Uncharacterized protein</fullName>
    </submittedName>
</protein>
<dbReference type="EMBL" id="VSRR010047946">
    <property type="protein sequence ID" value="MPC78243.1"/>
    <property type="molecule type" value="Genomic_DNA"/>
</dbReference>
<keyword evidence="2" id="KW-1133">Transmembrane helix</keyword>
<accession>A0A5B7I7F6</accession>
<comment type="caution">
    <text evidence="3">The sequence shown here is derived from an EMBL/GenBank/DDBJ whole genome shotgun (WGS) entry which is preliminary data.</text>
</comment>
<sequence>MPVTQCCGDVVVGKRRAEHHHHHHYHLIFITFTFTQISLRTKKKKECGLKTVVVVVVAAAAERGRQSGGGGGGGGGGSLPEVPCNNRVKSGRGRGPPSRVSHTNYWAGKRRGSGREESFAALLAAHCSLLTGQRAGRGALWLRLWIACCCALASLSCLSIWLSVSVCSLKSAFCLGKRLLLACA</sequence>
<dbReference type="Proteomes" id="UP000324222">
    <property type="component" value="Unassembled WGS sequence"/>
</dbReference>
<keyword evidence="2" id="KW-0812">Transmembrane</keyword>
<name>A0A5B7I7F6_PORTR</name>
<feature type="region of interest" description="Disordered" evidence="1">
    <location>
        <begin position="66"/>
        <end position="105"/>
    </location>
</feature>
<evidence type="ECO:0000256" key="2">
    <source>
        <dbReference type="SAM" id="Phobius"/>
    </source>
</evidence>
<organism evidence="3 4">
    <name type="scientific">Portunus trituberculatus</name>
    <name type="common">Swimming crab</name>
    <name type="synonym">Neptunus trituberculatus</name>
    <dbReference type="NCBI Taxonomy" id="210409"/>
    <lineage>
        <taxon>Eukaryota</taxon>
        <taxon>Metazoa</taxon>
        <taxon>Ecdysozoa</taxon>
        <taxon>Arthropoda</taxon>
        <taxon>Crustacea</taxon>
        <taxon>Multicrustacea</taxon>
        <taxon>Malacostraca</taxon>
        <taxon>Eumalacostraca</taxon>
        <taxon>Eucarida</taxon>
        <taxon>Decapoda</taxon>
        <taxon>Pleocyemata</taxon>
        <taxon>Brachyura</taxon>
        <taxon>Eubrachyura</taxon>
        <taxon>Portunoidea</taxon>
        <taxon>Portunidae</taxon>
        <taxon>Portuninae</taxon>
        <taxon>Portunus</taxon>
    </lineage>
</organism>
<reference evidence="3 4" key="1">
    <citation type="submission" date="2019-05" db="EMBL/GenBank/DDBJ databases">
        <title>Another draft genome of Portunus trituberculatus and its Hox gene families provides insights of decapod evolution.</title>
        <authorList>
            <person name="Jeong J.-H."/>
            <person name="Song I."/>
            <person name="Kim S."/>
            <person name="Choi T."/>
            <person name="Kim D."/>
            <person name="Ryu S."/>
            <person name="Kim W."/>
        </authorList>
    </citation>
    <scope>NUCLEOTIDE SEQUENCE [LARGE SCALE GENOMIC DNA]</scope>
    <source>
        <tissue evidence="3">Muscle</tissue>
    </source>
</reference>
<keyword evidence="4" id="KW-1185">Reference proteome</keyword>
<dbReference type="AlphaFoldDB" id="A0A5B7I7F6"/>
<feature type="compositionally biased region" description="Gly residues" evidence="1">
    <location>
        <begin position="66"/>
        <end position="78"/>
    </location>
</feature>